<organism evidence="2 3">
    <name type="scientific">Gleimia coleocanis DSM 15436</name>
    <dbReference type="NCBI Taxonomy" id="525245"/>
    <lineage>
        <taxon>Bacteria</taxon>
        <taxon>Bacillati</taxon>
        <taxon>Actinomycetota</taxon>
        <taxon>Actinomycetes</taxon>
        <taxon>Actinomycetales</taxon>
        <taxon>Actinomycetaceae</taxon>
        <taxon>Gleimia</taxon>
    </lineage>
</organism>
<keyword evidence="1" id="KW-1133">Transmembrane helix</keyword>
<dbReference type="HOGENOM" id="CLU_3211222_0_0_11"/>
<keyword evidence="1" id="KW-0812">Transmembrane</keyword>
<dbReference type="AlphaFoldDB" id="C0VYP6"/>
<comment type="caution">
    <text evidence="2">The sequence shown here is derived from an EMBL/GenBank/DDBJ whole genome shotgun (WGS) entry which is preliminary data.</text>
</comment>
<feature type="transmembrane region" description="Helical" evidence="1">
    <location>
        <begin position="20"/>
        <end position="37"/>
    </location>
</feature>
<proteinExistence type="predicted"/>
<evidence type="ECO:0000256" key="1">
    <source>
        <dbReference type="SAM" id="Phobius"/>
    </source>
</evidence>
<protein>
    <submittedName>
        <fullName evidence="2">Uncharacterized protein</fullName>
    </submittedName>
</protein>
<sequence length="44" mass="5089">MHKPELLGYATIVFLKRTAPTIVISSVTHGLVYYLLLPRPIRYF</sequence>
<dbReference type="EMBL" id="ACFG01000004">
    <property type="protein sequence ID" value="EEH64549.1"/>
    <property type="molecule type" value="Genomic_DNA"/>
</dbReference>
<gene>
    <name evidence="2" type="ORF">HMPREF0044_0286</name>
</gene>
<accession>C0VYP6</accession>
<name>C0VYP6_9ACTO</name>
<keyword evidence="1" id="KW-0472">Membrane</keyword>
<dbReference type="Proteomes" id="UP000010301">
    <property type="component" value="Unassembled WGS sequence"/>
</dbReference>
<evidence type="ECO:0000313" key="2">
    <source>
        <dbReference type="EMBL" id="EEH64549.1"/>
    </source>
</evidence>
<evidence type="ECO:0000313" key="3">
    <source>
        <dbReference type="Proteomes" id="UP000010301"/>
    </source>
</evidence>
<reference evidence="2 3" key="1">
    <citation type="submission" date="2009-01" db="EMBL/GenBank/DDBJ databases">
        <authorList>
            <person name="Qin X."/>
            <person name="Bachman B."/>
            <person name="Battles P."/>
            <person name="Bell A."/>
            <person name="Bess C."/>
            <person name="Bickham C."/>
            <person name="Chaboub L."/>
            <person name="Chen D."/>
            <person name="Coyle M."/>
            <person name="Deiros D.R."/>
            <person name="Dinh H."/>
            <person name="Forbes L."/>
            <person name="Fowler G."/>
            <person name="Francisco L."/>
            <person name="Fu Q."/>
            <person name="Gubbala S."/>
            <person name="Hale W."/>
            <person name="Han Y."/>
            <person name="Hemphill L."/>
            <person name="Highlander S.K."/>
            <person name="Hirani K."/>
            <person name="Hogues M."/>
            <person name="Jackson L."/>
            <person name="Jakkamsetti A."/>
            <person name="Javaid M."/>
            <person name="Jiang H."/>
            <person name="Korchina V."/>
            <person name="Kovar C."/>
            <person name="Lara F."/>
            <person name="Lee S."/>
            <person name="Mata R."/>
            <person name="Mathew T."/>
            <person name="Moen C."/>
            <person name="Morales K."/>
            <person name="Munidasa M."/>
            <person name="Nazareth L."/>
            <person name="Ngo R."/>
            <person name="Nguyen L."/>
            <person name="Okwuonu G."/>
            <person name="Ongeri F."/>
            <person name="Patil S."/>
            <person name="Petrosino J."/>
            <person name="Pham C."/>
            <person name="Pham P."/>
            <person name="Pu L.-L."/>
            <person name="Puazo M."/>
            <person name="Raj R."/>
            <person name="Reid J."/>
            <person name="Rouhana J."/>
            <person name="Saada N."/>
            <person name="Shang Y."/>
            <person name="Simmons D."/>
            <person name="Thornton R."/>
            <person name="Warren J."/>
            <person name="Weissenberger G."/>
            <person name="Zhang J."/>
            <person name="Zhang L."/>
            <person name="Zhou C."/>
            <person name="Zhu D."/>
            <person name="Muzny D."/>
            <person name="Worley K."/>
            <person name="Gibbs R."/>
        </authorList>
    </citation>
    <scope>NUCLEOTIDE SEQUENCE [LARGE SCALE GENOMIC DNA]</scope>
    <source>
        <strain evidence="2 3">DSM 15436</strain>
    </source>
</reference>
<keyword evidence="3" id="KW-1185">Reference proteome</keyword>